<dbReference type="GO" id="GO:0005667">
    <property type="term" value="C:transcription regulator complex"/>
    <property type="evidence" value="ECO:0000318"/>
    <property type="project" value="GO_Central"/>
</dbReference>
<evidence type="ECO:0000256" key="1">
    <source>
        <dbReference type="SAM" id="MobiDB-lite"/>
    </source>
</evidence>
<feature type="domain" description="Retinoblastoma-associated protein A-box" evidence="3">
    <location>
        <begin position="727"/>
        <end position="921"/>
    </location>
</feature>
<dbReference type="GO" id="GO:0030154">
    <property type="term" value="P:cell differentiation"/>
    <property type="evidence" value="ECO:0000318"/>
    <property type="project" value="GO_Central"/>
</dbReference>
<accession>H3GQF1</accession>
<evidence type="ECO:0000259" key="2">
    <source>
        <dbReference type="SMART" id="SM01367"/>
    </source>
</evidence>
<dbReference type="GO" id="GO:0000785">
    <property type="term" value="C:chromatin"/>
    <property type="evidence" value="ECO:0000318"/>
    <property type="project" value="GO_Central"/>
</dbReference>
<dbReference type="EnsemblProtists" id="Phyra79017">
    <property type="protein sequence ID" value="Phyra79017"/>
    <property type="gene ID" value="Phyra79017"/>
</dbReference>
<dbReference type="SMART" id="SM01367">
    <property type="entry name" value="DUF3452"/>
    <property type="match status" value="1"/>
</dbReference>
<dbReference type="VEuPathDB" id="FungiDB:KRP23_14517"/>
<keyword evidence="5" id="KW-1185">Reference proteome</keyword>
<dbReference type="SMART" id="SM01368">
    <property type="entry name" value="RB_A"/>
    <property type="match status" value="1"/>
</dbReference>
<dbReference type="Proteomes" id="UP000005238">
    <property type="component" value="Unassembled WGS sequence"/>
</dbReference>
<evidence type="ECO:0000259" key="3">
    <source>
        <dbReference type="SMART" id="SM01368"/>
    </source>
</evidence>
<dbReference type="SUPFAM" id="SSF47954">
    <property type="entry name" value="Cyclin-like"/>
    <property type="match status" value="1"/>
</dbReference>
<feature type="compositionally biased region" description="Low complexity" evidence="1">
    <location>
        <begin position="632"/>
        <end position="655"/>
    </location>
</feature>
<evidence type="ECO:0000313" key="5">
    <source>
        <dbReference type="Proteomes" id="UP000005238"/>
    </source>
</evidence>
<dbReference type="PANTHER" id="PTHR13742">
    <property type="entry name" value="RETINOBLASTOMA-ASSOCIATED PROTEIN RB -RELATED"/>
    <property type="match status" value="1"/>
</dbReference>
<dbReference type="Gene3D" id="1.10.472.10">
    <property type="entry name" value="Cyclin-like"/>
    <property type="match status" value="1"/>
</dbReference>
<reference evidence="4" key="2">
    <citation type="submission" date="2015-06" db="UniProtKB">
        <authorList>
            <consortium name="EnsemblProtists"/>
        </authorList>
    </citation>
    <scope>IDENTIFICATION</scope>
    <source>
        <strain evidence="4">Pr102</strain>
    </source>
</reference>
<dbReference type="Pfam" id="PF11934">
    <property type="entry name" value="DUF3452"/>
    <property type="match status" value="1"/>
</dbReference>
<dbReference type="InterPro" id="IPR002720">
    <property type="entry name" value="RB_A"/>
</dbReference>
<dbReference type="AlphaFoldDB" id="H3GQF1"/>
<dbReference type="eggNOG" id="KOG1010">
    <property type="taxonomic scope" value="Eukaryota"/>
</dbReference>
<dbReference type="InterPro" id="IPR028309">
    <property type="entry name" value="RB_fam"/>
</dbReference>
<feature type="region of interest" description="Disordered" evidence="1">
    <location>
        <begin position="802"/>
        <end position="824"/>
    </location>
</feature>
<dbReference type="HOGENOM" id="CLU_008301_0_0_1"/>
<dbReference type="STRING" id="164328.H3GQF1"/>
<evidence type="ECO:0000313" key="4">
    <source>
        <dbReference type="EnsemblProtists" id="Phyra79017"/>
    </source>
</evidence>
<dbReference type="Gene3D" id="1.10.472.140">
    <property type="match status" value="1"/>
</dbReference>
<dbReference type="Pfam" id="PF08934">
    <property type="entry name" value="Rb_C"/>
    <property type="match status" value="1"/>
</dbReference>
<protein>
    <submittedName>
        <fullName evidence="4">Uncharacterized protein</fullName>
    </submittedName>
</protein>
<dbReference type="OMA" id="FYNRCYI"/>
<dbReference type="InterPro" id="IPR015030">
    <property type="entry name" value="RB_C"/>
</dbReference>
<dbReference type="GO" id="GO:0006357">
    <property type="term" value="P:regulation of transcription by RNA polymerase II"/>
    <property type="evidence" value="ECO:0007669"/>
    <property type="project" value="InterPro"/>
</dbReference>
<dbReference type="GO" id="GO:0000977">
    <property type="term" value="F:RNA polymerase II transcription regulatory region sequence-specific DNA binding"/>
    <property type="evidence" value="ECO:0000318"/>
    <property type="project" value="GO_Central"/>
</dbReference>
<dbReference type="Pfam" id="PF01858">
    <property type="entry name" value="RB_A"/>
    <property type="match status" value="1"/>
</dbReference>
<dbReference type="InterPro" id="IPR024599">
    <property type="entry name" value="RB_N"/>
</dbReference>
<feature type="region of interest" description="Disordered" evidence="1">
    <location>
        <begin position="625"/>
        <end position="697"/>
    </location>
</feature>
<dbReference type="InParanoid" id="H3GQF1"/>
<dbReference type="PANTHER" id="PTHR13742:SF17">
    <property type="entry name" value="RE32990P-RELATED"/>
    <property type="match status" value="1"/>
</dbReference>
<feature type="region of interest" description="Disordered" evidence="1">
    <location>
        <begin position="153"/>
        <end position="179"/>
    </location>
</feature>
<feature type="domain" description="Retinoblastoma-associated protein N-terminal" evidence="2">
    <location>
        <begin position="339"/>
        <end position="486"/>
    </location>
</feature>
<dbReference type="GO" id="GO:0005634">
    <property type="term" value="C:nucleus"/>
    <property type="evidence" value="ECO:0007669"/>
    <property type="project" value="InterPro"/>
</dbReference>
<dbReference type="VEuPathDB" id="FungiDB:KRP23_14516"/>
<proteinExistence type="predicted"/>
<feature type="compositionally biased region" description="Polar residues" evidence="1">
    <location>
        <begin position="153"/>
        <end position="178"/>
    </location>
</feature>
<name>H3GQF1_PHYRM</name>
<dbReference type="VEuPathDB" id="FungiDB:KRP22_4358"/>
<dbReference type="InterPro" id="IPR036915">
    <property type="entry name" value="Cyclin-like_sf"/>
</dbReference>
<dbReference type="VEuPathDB" id="FungiDB:KRP22_4359"/>
<feature type="region of interest" description="Disordered" evidence="1">
    <location>
        <begin position="1069"/>
        <end position="1103"/>
    </location>
</feature>
<sequence>MGRLPGEERACEWSFTESLTLDDVELRERQVLEEDGETYMVTFAYSIQGRETAKITYKELRKVCAYLGVRYYKNRSKDTMTELIAQKKLKGEVPEEYKFVKKSEKKKAENQDPEANNRQRLITTKRQRTTTDNELEAVTTSSTATHTFLQPVSPTLSERQSPSEGFDSGISTTPSPTASRIPVEMSLTDRTDTFTLLCHVRQQIRSVENEIVAHTESNEARISTVKTQRLTHDLQFYLSERRALMEQLEHSRFQLSKVVLEDSKMAGTLSRFFASAAATGAFASIRADAQLLAAAQTLFDQILPSAARSGADESNARSGDSEPDKIWALVAVVATGMTQDMKQEEDVNDNKTLDWHLVQLLSEAGVGLQEFLLYLTSLFNRLLLDPQLLAATTLLKEEFTVATLLFEKYRVLWEALTSKMERRMPTDPEPESQVDDQQKTKTRHRKLFEGGWLVFLLAKRRLGAHYAGLGQLYNLLLATLHLVITNAQASQATVEAEVAAALSAMGALGDGKASPVKSGAGVKTSAQILEALCAAPKVDPADASRASEHLGIVLQQLRDEHVLQKEAGEHTMLSMALFADAVLETNVARLAKRYNDDYLNGCGKLDERFFLDIRIRRTVMGTNLVTQTDNGTSTSNSSTASTASSSRLSTSRSATHAMLSPVRRNMMTRRRENSASAVARGTMTPPRHHQHGRGINSPLMHSWQWQGSPGGARFGVSPRPSPSSMRTPVSAALDTNNWVRETLSSTILTPVTPQLREFFSDCAVDPTDRIARVLHEHSELLLAARTTGRVTAGSVRSTKAMVIDDDQDGNADENGSGRNSQFASGVDDSLKRTKKLAIVLFYRVLEPLLLSERERLRTNDFSKLLNNEVFLAALFACSAEVVLKAHSLITISYPFLLDHLHVNAFHFVTTNESFVNIYAVCKISRGPNVSQAVATMSFKRLLGCYKQLNRQTPTGINTASASPIIGSRMGEGVTQNIKLDSEHSRGDIIKFYNRCFITSMKVFILQFQFQESQMAAADAVVAEASSVPHALTPGFTPRREGSAMGLVSSTSDAESIARAASEAVQKLLQTSSSSSAADDRSRVPPSTPPRPIRRSTRSSPFVSSPAVSALQMFTSAEVQTLPVSMQQTSPKRVQSSNVFMSPLQQVRLDRRSEMTPRSHALYAFGESPAR</sequence>
<organism evidence="4 5">
    <name type="scientific">Phytophthora ramorum</name>
    <name type="common">Sudden oak death agent</name>
    <dbReference type="NCBI Taxonomy" id="164328"/>
    <lineage>
        <taxon>Eukaryota</taxon>
        <taxon>Sar</taxon>
        <taxon>Stramenopiles</taxon>
        <taxon>Oomycota</taxon>
        <taxon>Peronosporomycetes</taxon>
        <taxon>Peronosporales</taxon>
        <taxon>Peronosporaceae</taxon>
        <taxon>Phytophthora</taxon>
    </lineage>
</organism>
<reference evidence="5" key="1">
    <citation type="journal article" date="2006" name="Science">
        <title>Phytophthora genome sequences uncover evolutionary origins and mechanisms of pathogenesis.</title>
        <authorList>
            <person name="Tyler B.M."/>
            <person name="Tripathy S."/>
            <person name="Zhang X."/>
            <person name="Dehal P."/>
            <person name="Jiang R.H."/>
            <person name="Aerts A."/>
            <person name="Arredondo F.D."/>
            <person name="Baxter L."/>
            <person name="Bensasson D."/>
            <person name="Beynon J.L."/>
            <person name="Chapman J."/>
            <person name="Damasceno C.M."/>
            <person name="Dorrance A.E."/>
            <person name="Dou D."/>
            <person name="Dickerman A.W."/>
            <person name="Dubchak I.L."/>
            <person name="Garbelotto M."/>
            <person name="Gijzen M."/>
            <person name="Gordon S.G."/>
            <person name="Govers F."/>
            <person name="Grunwald N.J."/>
            <person name="Huang W."/>
            <person name="Ivors K.L."/>
            <person name="Jones R.W."/>
            <person name="Kamoun S."/>
            <person name="Krampis K."/>
            <person name="Lamour K.H."/>
            <person name="Lee M.K."/>
            <person name="McDonald W.H."/>
            <person name="Medina M."/>
            <person name="Meijer H.J."/>
            <person name="Nordberg E.K."/>
            <person name="Maclean D.J."/>
            <person name="Ospina-Giraldo M.D."/>
            <person name="Morris P.F."/>
            <person name="Phuntumart V."/>
            <person name="Putnam N.H."/>
            <person name="Rash S."/>
            <person name="Rose J.K."/>
            <person name="Sakihama Y."/>
            <person name="Salamov A.A."/>
            <person name="Savidor A."/>
            <person name="Scheuring C.F."/>
            <person name="Smith B.M."/>
            <person name="Sobral B.W."/>
            <person name="Terry A."/>
            <person name="Torto-Alalibo T.A."/>
            <person name="Win J."/>
            <person name="Xu Z."/>
            <person name="Zhang H."/>
            <person name="Grigoriev I.V."/>
            <person name="Rokhsar D.S."/>
            <person name="Boore J.L."/>
        </authorList>
    </citation>
    <scope>NUCLEOTIDE SEQUENCE [LARGE SCALE GENOMIC DNA]</scope>
    <source>
        <strain evidence="5">Pr102</strain>
    </source>
</reference>
<dbReference type="EMBL" id="DS566033">
    <property type="status" value="NOT_ANNOTATED_CDS"/>
    <property type="molecule type" value="Genomic_DNA"/>
</dbReference>
<dbReference type="GO" id="GO:2000134">
    <property type="term" value="P:negative regulation of G1/S transition of mitotic cell cycle"/>
    <property type="evidence" value="ECO:0000318"/>
    <property type="project" value="GO_Central"/>
</dbReference>
<feature type="region of interest" description="Disordered" evidence="1">
    <location>
        <begin position="1030"/>
        <end position="1049"/>
    </location>
</feature>